<dbReference type="PANTHER" id="PTHR30332:SF17">
    <property type="entry name" value="TYPE IV PILIATION SYSTEM PROTEIN DR_0774-RELATED"/>
    <property type="match status" value="1"/>
</dbReference>
<gene>
    <name evidence="5" type="ORF">RSSM_01252</name>
</gene>
<dbReference type="Pfam" id="PF00263">
    <property type="entry name" value="Secretin"/>
    <property type="match status" value="1"/>
</dbReference>
<evidence type="ECO:0000259" key="3">
    <source>
        <dbReference type="Pfam" id="PF00263"/>
    </source>
</evidence>
<dbReference type="PATRIC" id="fig|1263870.3.peg.1353"/>
<organism evidence="5 6">
    <name type="scientific">Rhodopirellula sallentina SM41</name>
    <dbReference type="NCBI Taxonomy" id="1263870"/>
    <lineage>
        <taxon>Bacteria</taxon>
        <taxon>Pseudomonadati</taxon>
        <taxon>Planctomycetota</taxon>
        <taxon>Planctomycetia</taxon>
        <taxon>Pirellulales</taxon>
        <taxon>Pirellulaceae</taxon>
        <taxon>Rhodopirellula</taxon>
    </lineage>
</organism>
<evidence type="ECO:0000259" key="4">
    <source>
        <dbReference type="Pfam" id="PF13629"/>
    </source>
</evidence>
<evidence type="ECO:0000256" key="2">
    <source>
        <dbReference type="SAM" id="MobiDB-lite"/>
    </source>
</evidence>
<keyword evidence="6" id="KW-1185">Reference proteome</keyword>
<dbReference type="EMBL" id="ANOH01000095">
    <property type="protein sequence ID" value="EMI57411.1"/>
    <property type="molecule type" value="Genomic_DNA"/>
</dbReference>
<comment type="similarity">
    <text evidence="1">Belongs to the bacterial secretin family.</text>
</comment>
<proteinExistence type="inferred from homology"/>
<dbReference type="AlphaFoldDB" id="M5UHU0"/>
<dbReference type="InterPro" id="IPR004846">
    <property type="entry name" value="T2SS/T3SS_dom"/>
</dbReference>
<evidence type="ECO:0000313" key="6">
    <source>
        <dbReference type="Proteomes" id="UP000011885"/>
    </source>
</evidence>
<dbReference type="InterPro" id="IPR050810">
    <property type="entry name" value="Bact_Secretion_Sys_Channel"/>
</dbReference>
<feature type="domain" description="Pilus formation protein N-terminal" evidence="4">
    <location>
        <begin position="40"/>
        <end position="107"/>
    </location>
</feature>
<evidence type="ECO:0000313" key="5">
    <source>
        <dbReference type="EMBL" id="EMI57411.1"/>
    </source>
</evidence>
<dbReference type="InterPro" id="IPR001775">
    <property type="entry name" value="GspD/PilQ"/>
</dbReference>
<dbReference type="Proteomes" id="UP000011885">
    <property type="component" value="Unassembled WGS sequence"/>
</dbReference>
<reference evidence="5 6" key="1">
    <citation type="journal article" date="2013" name="Mar. Genomics">
        <title>Expression of sulfatases in Rhodopirellula baltica and the diversity of sulfatases in the genus Rhodopirellula.</title>
        <authorList>
            <person name="Wegner C.E."/>
            <person name="Richter-Heitmann T."/>
            <person name="Klindworth A."/>
            <person name="Klockow C."/>
            <person name="Richter M."/>
            <person name="Achstetter T."/>
            <person name="Glockner F.O."/>
            <person name="Harder J."/>
        </authorList>
    </citation>
    <scope>NUCLEOTIDE SEQUENCE [LARGE SCALE GENOMIC DNA]</scope>
    <source>
        <strain evidence="5 6">SM41</strain>
    </source>
</reference>
<protein>
    <submittedName>
        <fullName evidence="5">Bacterial type II/III secretion system protein</fullName>
    </submittedName>
</protein>
<dbReference type="Pfam" id="PF13629">
    <property type="entry name" value="T2SS-T3SS_pil_N"/>
    <property type="match status" value="1"/>
</dbReference>
<feature type="compositionally biased region" description="Low complexity" evidence="2">
    <location>
        <begin position="541"/>
        <end position="551"/>
    </location>
</feature>
<dbReference type="PANTHER" id="PTHR30332">
    <property type="entry name" value="PROBABLE GENERAL SECRETION PATHWAY PROTEIN D"/>
    <property type="match status" value="1"/>
</dbReference>
<name>M5UHU0_9BACT</name>
<dbReference type="PRINTS" id="PR00811">
    <property type="entry name" value="BCTERIALGSPD"/>
</dbReference>
<feature type="region of interest" description="Disordered" evidence="2">
    <location>
        <begin position="576"/>
        <end position="600"/>
    </location>
</feature>
<dbReference type="GO" id="GO:0015627">
    <property type="term" value="C:type II protein secretion system complex"/>
    <property type="evidence" value="ECO:0007669"/>
    <property type="project" value="TreeGrafter"/>
</dbReference>
<dbReference type="InterPro" id="IPR032789">
    <property type="entry name" value="T2SS-T3SS_pil_N"/>
</dbReference>
<sequence length="600" mass="63835">MIAFVAMIVYGVVAVPALRPASAQSLASVQGDHKIANTVERMEMIVKSSRILSLGDRIPRFQVHNEEVLGATPVSENQIQIFAKNPGTTQVNLWDTEDKLYTIDVTIVADAREVEGILNSQLPLASLKVTPINESAIVSGFVTSVDDVERAISIIEQFYKVVINNIEVVGVQQVLLHTRIMEVSRTKLRQLGIDWSLAPGNFTLLNGPGELLDVPSGLVEGDSGILGFVPFGSATNLRLNINGDFEAFVEALDEQKLVKLLAEPTVVATHGRPARFIVGGRVPNVVPGNNGQLQVEYEDYGTSIDFLPFVIGPGRIRLEVRPEVSEPDPTRAVAVGSTNVAAFTTRYVETAVEMQAGETFAIAGLLQSRVESIVKRTPYLGHIPILGALFRNTQDQHNEIELLIMVTPELVDAMAPHEVPPGGPGLNSDLPDDCEFYWNGHIEVPNLKSDNCQQEGAACVPAEAAYQGGYPGGIQGGEVIMQGGYSKNGASKNGAGAATNNQQAAPTAAARQALAARQMPQQVTAPKSGFEGGNLIEPPAAQAAARVATAPRGSVPASYNQPANRSKFESGALLPAGAVTPTTQPKTVGQGVQVFTPNQP</sequence>
<comment type="caution">
    <text evidence="5">The sequence shown here is derived from an EMBL/GenBank/DDBJ whole genome shotgun (WGS) entry which is preliminary data.</text>
</comment>
<feature type="domain" description="Type II/III secretion system secretin-like" evidence="3">
    <location>
        <begin position="251"/>
        <end position="411"/>
    </location>
</feature>
<feature type="region of interest" description="Disordered" evidence="2">
    <location>
        <begin position="541"/>
        <end position="563"/>
    </location>
</feature>
<dbReference type="GO" id="GO:0009306">
    <property type="term" value="P:protein secretion"/>
    <property type="evidence" value="ECO:0007669"/>
    <property type="project" value="InterPro"/>
</dbReference>
<accession>M5UHU0</accession>
<evidence type="ECO:0000256" key="1">
    <source>
        <dbReference type="RuleBase" id="RU004003"/>
    </source>
</evidence>